<name>A2SP95_METPP</name>
<sequence length="230" mass="25581">MAPPVSERTYLDPRDTSQAIQHPDPPGQLFPAVRAFGFMPSIGNLRAGDLILVSHVGEPLVSESIRRVQRRAGFDDWHAQWHHAAVYVGYQQVCEAQLTGVRVDSIFKYTAGKYRLRFRRNPKLSELHGCKIALDAALKLNYRYSFLSVLQLLWQARGGWRGDRPRVLSARATICSQLYADAYGVVANETLDPAANLGITPAHLSVSKLLEDIPMQWMALRGASNANDAA</sequence>
<proteinExistence type="predicted"/>
<dbReference type="AlphaFoldDB" id="A2SP95"/>
<protein>
    <submittedName>
        <fullName evidence="2">Uncharacterized protein</fullName>
    </submittedName>
</protein>
<organism evidence="2 3">
    <name type="scientific">Methylibium petroleiphilum (strain ATCC BAA-1232 / LMG 22953 / PM1)</name>
    <dbReference type="NCBI Taxonomy" id="420662"/>
    <lineage>
        <taxon>Bacteria</taxon>
        <taxon>Pseudomonadati</taxon>
        <taxon>Pseudomonadota</taxon>
        <taxon>Betaproteobacteria</taxon>
        <taxon>Burkholderiales</taxon>
        <taxon>Sphaerotilaceae</taxon>
        <taxon>Methylibium</taxon>
    </lineage>
</organism>
<reference evidence="2 3" key="1">
    <citation type="journal article" date="2007" name="J. Bacteriol.">
        <title>Whole-genome analysis of the methyl tert-butyl ether-degrading beta-proteobacterium Methylibium petroleiphilum PM1.</title>
        <authorList>
            <person name="Kane S.R."/>
            <person name="Chakicherla A.Y."/>
            <person name="Chain P.S.G."/>
            <person name="Schmidt R."/>
            <person name="Shin M.W."/>
            <person name="Legler T.C."/>
            <person name="Scow K.M."/>
            <person name="Larimer F.W."/>
            <person name="Lucas S.M."/>
            <person name="Richardson P.M."/>
            <person name="Hristova K.R."/>
        </authorList>
    </citation>
    <scope>NUCLEOTIDE SEQUENCE [LARGE SCALE GENOMIC DNA]</scope>
    <source>
        <strain evidence="3">ATCC BAA-1232 / LMG 22953 / PM1</strain>
        <plasmid evidence="2 3">RPME01</plasmid>
    </source>
</reference>
<dbReference type="InterPro" id="IPR038765">
    <property type="entry name" value="Papain-like_cys_pep_sf"/>
</dbReference>
<dbReference type="KEGG" id="mpt:Mpe_B0620"/>
<dbReference type="Proteomes" id="UP000000366">
    <property type="component" value="Plasmid RPME01"/>
</dbReference>
<dbReference type="HOGENOM" id="CLU_1203706_0_0_4"/>
<dbReference type="EMBL" id="CP000556">
    <property type="protein sequence ID" value="ABM97384.1"/>
    <property type="molecule type" value="Genomic_DNA"/>
</dbReference>
<dbReference type="eggNOG" id="ENOG5032Y4U">
    <property type="taxonomic scope" value="Bacteria"/>
</dbReference>
<evidence type="ECO:0000313" key="3">
    <source>
        <dbReference type="Proteomes" id="UP000000366"/>
    </source>
</evidence>
<keyword evidence="2" id="KW-0614">Plasmid</keyword>
<gene>
    <name evidence="2" type="ordered locus">Mpe_B0620</name>
</gene>
<keyword evidence="3" id="KW-1185">Reference proteome</keyword>
<evidence type="ECO:0000313" key="2">
    <source>
        <dbReference type="EMBL" id="ABM97384.1"/>
    </source>
</evidence>
<evidence type="ECO:0000256" key="1">
    <source>
        <dbReference type="SAM" id="MobiDB-lite"/>
    </source>
</evidence>
<dbReference type="Gene3D" id="3.90.1720.10">
    <property type="entry name" value="endopeptidase domain like (from Nostoc punctiforme)"/>
    <property type="match status" value="1"/>
</dbReference>
<feature type="region of interest" description="Disordered" evidence="1">
    <location>
        <begin position="1"/>
        <end position="25"/>
    </location>
</feature>
<dbReference type="SUPFAM" id="SSF54001">
    <property type="entry name" value="Cysteine proteinases"/>
    <property type="match status" value="1"/>
</dbReference>
<geneLocation type="plasmid" evidence="2 3">
    <name>RPME01</name>
</geneLocation>
<accession>A2SP95</accession>